<dbReference type="EMBL" id="JAIWQS010000009">
    <property type="protein sequence ID" value="KAJ8756244.1"/>
    <property type="molecule type" value="Genomic_DNA"/>
</dbReference>
<evidence type="ECO:0008006" key="6">
    <source>
        <dbReference type="Google" id="ProtNLM"/>
    </source>
</evidence>
<dbReference type="PANTHER" id="PTHR12176">
    <property type="entry name" value="SAM-DEPENDENT METHYLTRANSFERASE SUPERFAMILY PROTEIN"/>
    <property type="match status" value="1"/>
</dbReference>
<evidence type="ECO:0000313" key="4">
    <source>
        <dbReference type="EMBL" id="KAJ8756244.1"/>
    </source>
</evidence>
<keyword evidence="2" id="KW-0489">Methyltransferase</keyword>
<evidence type="ECO:0000256" key="1">
    <source>
        <dbReference type="ARBA" id="ARBA00008361"/>
    </source>
</evidence>
<evidence type="ECO:0000256" key="3">
    <source>
        <dbReference type="ARBA" id="ARBA00022679"/>
    </source>
</evidence>
<evidence type="ECO:0000313" key="5">
    <source>
        <dbReference type="Proteomes" id="UP001159364"/>
    </source>
</evidence>
<keyword evidence="3" id="KW-0808">Transferase</keyword>
<protein>
    <recommendedName>
        <fullName evidence="6">S-adenosyl-L-methionine-dependent methyltransferases superfamily protein</fullName>
    </recommendedName>
</protein>
<evidence type="ECO:0000256" key="2">
    <source>
        <dbReference type="ARBA" id="ARBA00022603"/>
    </source>
</evidence>
<accession>A0AAV8SW44</accession>
<proteinExistence type="inferred from homology"/>
<dbReference type="FunFam" id="3.40.50.150:FF:000236">
    <property type="entry name" value="S-adenosyl-L-methionine-dependent methyltransferases superfamily protein"/>
    <property type="match status" value="1"/>
</dbReference>
<name>A0AAV8SW44_9ROSI</name>
<gene>
    <name evidence="4" type="ORF">K2173_025056</name>
</gene>
<dbReference type="Gene3D" id="3.40.50.150">
    <property type="entry name" value="Vaccinia Virus protein VP39"/>
    <property type="match status" value="1"/>
</dbReference>
<reference evidence="4 5" key="1">
    <citation type="submission" date="2021-09" db="EMBL/GenBank/DDBJ databases">
        <title>Genomic insights and catalytic innovation underlie evolution of tropane alkaloids biosynthesis.</title>
        <authorList>
            <person name="Wang Y.-J."/>
            <person name="Tian T."/>
            <person name="Huang J.-P."/>
            <person name="Huang S.-X."/>
        </authorList>
    </citation>
    <scope>NUCLEOTIDE SEQUENCE [LARGE SCALE GENOMIC DNA]</scope>
    <source>
        <strain evidence="4">KIB-2018</strain>
        <tissue evidence="4">Leaf</tissue>
    </source>
</reference>
<dbReference type="PANTHER" id="PTHR12176:SF76">
    <property type="entry name" value="S-ADENOSYL-L-METHIONINE-DEPENDENT METHYLTRANSFERASES SUPERFAMILY PROTEIN"/>
    <property type="match status" value="1"/>
</dbReference>
<dbReference type="GO" id="GO:0008168">
    <property type="term" value="F:methyltransferase activity"/>
    <property type="evidence" value="ECO:0007669"/>
    <property type="project" value="UniProtKB-KW"/>
</dbReference>
<dbReference type="InterPro" id="IPR029063">
    <property type="entry name" value="SAM-dependent_MTases_sf"/>
</dbReference>
<comment type="caution">
    <text evidence="4">The sequence shown here is derived from an EMBL/GenBank/DDBJ whole genome shotgun (WGS) entry which is preliminary data.</text>
</comment>
<organism evidence="4 5">
    <name type="scientific">Erythroxylum novogranatense</name>
    <dbReference type="NCBI Taxonomy" id="1862640"/>
    <lineage>
        <taxon>Eukaryota</taxon>
        <taxon>Viridiplantae</taxon>
        <taxon>Streptophyta</taxon>
        <taxon>Embryophyta</taxon>
        <taxon>Tracheophyta</taxon>
        <taxon>Spermatophyta</taxon>
        <taxon>Magnoliopsida</taxon>
        <taxon>eudicotyledons</taxon>
        <taxon>Gunneridae</taxon>
        <taxon>Pentapetalae</taxon>
        <taxon>rosids</taxon>
        <taxon>fabids</taxon>
        <taxon>Malpighiales</taxon>
        <taxon>Erythroxylaceae</taxon>
        <taxon>Erythroxylum</taxon>
    </lineage>
</organism>
<dbReference type="SUPFAM" id="SSF53335">
    <property type="entry name" value="S-adenosyl-L-methionine-dependent methyltransferases"/>
    <property type="match status" value="1"/>
</dbReference>
<dbReference type="GO" id="GO:0032259">
    <property type="term" value="P:methylation"/>
    <property type="evidence" value="ECO:0007669"/>
    <property type="project" value="UniProtKB-KW"/>
</dbReference>
<keyword evidence="5" id="KW-1185">Reference proteome</keyword>
<dbReference type="InterPro" id="IPR051419">
    <property type="entry name" value="Lys/N-term_MeTrsfase_sf"/>
</dbReference>
<dbReference type="AlphaFoldDB" id="A0AAV8SW44"/>
<dbReference type="Proteomes" id="UP001159364">
    <property type="component" value="Linkage Group LG09"/>
</dbReference>
<comment type="similarity">
    <text evidence="1">Belongs to the methyltransferase superfamily.</text>
</comment>
<sequence length="354" mass="39401">MLPLPLTKFQVSMSSQLLNHSSTSSSTFFTSKNYAPNNRTSFNNYLPLPRAVSLTSTCSWVRRKAKVHVHSPQGSREEVREEEQEQEEEYQVLSAVRSKFNDIIIVDTAKARMLLLDSTNNVHSILNKEGERWTGSYWDEFVSLPAVIPEGPIAIFGLGGGTAAHLMLDVWPSLEIEGWEIDEILIDKAREFFGLSDLENHTQSGGVLNIRIDDALSPTGTDCKRYAGIIIDLFCEGKVLPQLEEVETWLELKGRLAPNGRIMVNCSGINEESDSIEARHLSKSVDGMWVENSTIMALSKAFPGQLSWKKMSENKGANYLALTGPLPDLTSWSSAVPGHLSENVMQWRPCSSVN</sequence>